<dbReference type="SUPFAM" id="SSF51735">
    <property type="entry name" value="NAD(P)-binding Rossmann-fold domains"/>
    <property type="match status" value="1"/>
</dbReference>
<dbReference type="GO" id="GO:0016491">
    <property type="term" value="F:oxidoreductase activity"/>
    <property type="evidence" value="ECO:0007669"/>
    <property type="project" value="InterPro"/>
</dbReference>
<dbReference type="InterPro" id="IPR036291">
    <property type="entry name" value="NAD(P)-bd_dom_sf"/>
</dbReference>
<dbReference type="Pfam" id="PF08240">
    <property type="entry name" value="ADH_N"/>
    <property type="match status" value="1"/>
</dbReference>
<dbReference type="EMBL" id="VFOM01000001">
    <property type="protein sequence ID" value="TQL48412.1"/>
    <property type="molecule type" value="Genomic_DNA"/>
</dbReference>
<dbReference type="InterPro" id="IPR051603">
    <property type="entry name" value="Zinc-ADH_QOR/CCCR"/>
</dbReference>
<keyword evidence="4" id="KW-1185">Reference proteome</keyword>
<proteinExistence type="predicted"/>
<dbReference type="PANTHER" id="PTHR44154">
    <property type="entry name" value="QUINONE OXIDOREDUCTASE"/>
    <property type="match status" value="1"/>
</dbReference>
<feature type="domain" description="Enoyl reductase (ER)" evidence="2">
    <location>
        <begin position="11"/>
        <end position="305"/>
    </location>
</feature>
<accession>A0A542YK17</accession>
<evidence type="ECO:0000256" key="1">
    <source>
        <dbReference type="ARBA" id="ARBA00022857"/>
    </source>
</evidence>
<dbReference type="AlphaFoldDB" id="A0A542YK17"/>
<name>A0A542YK17_9MICO</name>
<comment type="caution">
    <text evidence="3">The sequence shown here is derived from an EMBL/GenBank/DDBJ whole genome shotgun (WGS) entry which is preliminary data.</text>
</comment>
<keyword evidence="1" id="KW-0521">NADP</keyword>
<dbReference type="InterPro" id="IPR020843">
    <property type="entry name" value="ER"/>
</dbReference>
<evidence type="ECO:0000313" key="4">
    <source>
        <dbReference type="Proteomes" id="UP000317998"/>
    </source>
</evidence>
<evidence type="ECO:0000313" key="3">
    <source>
        <dbReference type="EMBL" id="TQL48412.1"/>
    </source>
</evidence>
<evidence type="ECO:0000259" key="2">
    <source>
        <dbReference type="SMART" id="SM00829"/>
    </source>
</evidence>
<dbReference type="Pfam" id="PF13602">
    <property type="entry name" value="ADH_zinc_N_2"/>
    <property type="match status" value="1"/>
</dbReference>
<gene>
    <name evidence="3" type="ORF">FB562_1506</name>
</gene>
<organism evidence="3 4">
    <name type="scientific">Homoserinimonas aerilata</name>
    <dbReference type="NCBI Taxonomy" id="1162970"/>
    <lineage>
        <taxon>Bacteria</taxon>
        <taxon>Bacillati</taxon>
        <taxon>Actinomycetota</taxon>
        <taxon>Actinomycetes</taxon>
        <taxon>Micrococcales</taxon>
        <taxon>Microbacteriaceae</taxon>
        <taxon>Homoserinimonas</taxon>
    </lineage>
</organism>
<dbReference type="Proteomes" id="UP000317998">
    <property type="component" value="Unassembled WGS sequence"/>
</dbReference>
<reference evidence="3 4" key="1">
    <citation type="submission" date="2019-06" db="EMBL/GenBank/DDBJ databases">
        <title>Sequencing the genomes of 1000 actinobacteria strains.</title>
        <authorList>
            <person name="Klenk H.-P."/>
        </authorList>
    </citation>
    <scope>NUCLEOTIDE SEQUENCE [LARGE SCALE GENOMIC DNA]</scope>
    <source>
        <strain evidence="3 4">DSM 26477</strain>
    </source>
</reference>
<dbReference type="SMART" id="SM00829">
    <property type="entry name" value="PKS_ER"/>
    <property type="match status" value="1"/>
</dbReference>
<protein>
    <submittedName>
        <fullName evidence="3">NADPH:quinone reductase-like Zn-dependent oxidoreductase</fullName>
    </submittedName>
</protein>
<dbReference type="RefSeq" id="WP_141880519.1">
    <property type="nucleotide sequence ID" value="NZ_VFOM01000001.1"/>
</dbReference>
<dbReference type="InterPro" id="IPR011032">
    <property type="entry name" value="GroES-like_sf"/>
</dbReference>
<dbReference type="InterPro" id="IPR013154">
    <property type="entry name" value="ADH-like_N"/>
</dbReference>
<dbReference type="OrthoDB" id="3727682at2"/>
<dbReference type="PANTHER" id="PTHR44154:SF1">
    <property type="entry name" value="QUINONE OXIDOREDUCTASE"/>
    <property type="match status" value="1"/>
</dbReference>
<dbReference type="CDD" id="cd05289">
    <property type="entry name" value="MDR_like_2"/>
    <property type="match status" value="1"/>
</dbReference>
<dbReference type="Gene3D" id="3.40.50.720">
    <property type="entry name" value="NAD(P)-binding Rossmann-like Domain"/>
    <property type="match status" value="1"/>
</dbReference>
<dbReference type="SUPFAM" id="SSF50129">
    <property type="entry name" value="GroES-like"/>
    <property type="match status" value="1"/>
</dbReference>
<sequence length="308" mass="31871">MPQAVRYDEFGPRDVLYIAEEARTEPGTGEVSIAVQAVGLNPFDMKARMGVIPFADPGFPRGICSDFAGVVDAAGADARYFDGTAITIGDEVLGWGDGTLREQLLVTAGHIVKKPEGVPWEVAGSLTTPGLTAQASIDTLDIGAGDTVLVSAAAGAVGILYSQLAIARGATVVGTASERNHELLRSLGVIPVTYGDGLVERVRAAAPDGVTAAQDNFGRETIDAALALGLPPQRICGIVDHAATAELGLASPGRYVRSPATLLRLAEACRSGDLMLPVQKVFGLDGLDAAFELLEGRHLSGKVVIAMA</sequence>
<dbReference type="Gene3D" id="3.90.180.10">
    <property type="entry name" value="Medium-chain alcohol dehydrogenases, catalytic domain"/>
    <property type="match status" value="1"/>
</dbReference>